<evidence type="ECO:0000256" key="4">
    <source>
        <dbReference type="SAM" id="SignalP"/>
    </source>
</evidence>
<sequence length="308" mass="33599">MLRKLSVAALTGILLATGFAGTASAETVLEKVARTGVLTVGARTNLIPYSYTDGQSELVGYSLDIANLIRDEVEQYLGKEIVLDIVEVGSFSDRISLLRGNRGIDMSCGVIFTWERNLVADFSMSYGIASTRLLVRSVTDLDDDTSLSAKKVGVPPGPLVRPAVELIYPDAVLVEIETYEAGMDALDSGEIDLLAGDSILLNGYTQPRGAENYTFFSNNPPIRYGVACMTDQDNSSFMNLVDYSIARFMDRYITGDPAAVAIVERWFGPEGVVPIGEDRLSLLDDFFRFQLLTRAQVPPDGIDFSFSN</sequence>
<dbReference type="eggNOG" id="COG0834">
    <property type="taxonomic scope" value="Bacteria"/>
</dbReference>
<dbReference type="InterPro" id="IPR051455">
    <property type="entry name" value="Bact_solute-bind_prot3"/>
</dbReference>
<dbReference type="AlphaFoldDB" id="U5DIL9"/>
<reference evidence="6 7" key="1">
    <citation type="submission" date="2013-05" db="EMBL/GenBank/DDBJ databases">
        <title>Draft genome sequence of Rubidibacter lacunae KORDI 51-2.</title>
        <authorList>
            <person name="Choi D.H."/>
            <person name="Noh J.H."/>
            <person name="Kwon K.-K."/>
            <person name="Lee J.-H."/>
            <person name="Ryu J.-Y."/>
        </authorList>
    </citation>
    <scope>NUCLEOTIDE SEQUENCE [LARGE SCALE GENOMIC DNA]</scope>
    <source>
        <strain evidence="6 7">KORDI 51-2</strain>
    </source>
</reference>
<proteinExistence type="inferred from homology"/>
<gene>
    <name evidence="6" type="ORF">KR51_00029800</name>
</gene>
<dbReference type="GO" id="GO:0030288">
    <property type="term" value="C:outer membrane-bounded periplasmic space"/>
    <property type="evidence" value="ECO:0007669"/>
    <property type="project" value="TreeGrafter"/>
</dbReference>
<evidence type="ECO:0000256" key="2">
    <source>
        <dbReference type="ARBA" id="ARBA00022448"/>
    </source>
</evidence>
<dbReference type="SMART" id="SM00062">
    <property type="entry name" value="PBPb"/>
    <property type="match status" value="1"/>
</dbReference>
<evidence type="ECO:0000259" key="5">
    <source>
        <dbReference type="SMART" id="SM00062"/>
    </source>
</evidence>
<dbReference type="Pfam" id="PF00497">
    <property type="entry name" value="SBP_bac_3"/>
    <property type="match status" value="1"/>
</dbReference>
<dbReference type="SUPFAM" id="SSF53850">
    <property type="entry name" value="Periplasmic binding protein-like II"/>
    <property type="match status" value="1"/>
</dbReference>
<dbReference type="STRING" id="582515.KR51_00029800"/>
<name>U5DIL9_9CHRO</name>
<comment type="similarity">
    <text evidence="1">Belongs to the bacterial solute-binding protein 3 family.</text>
</comment>
<evidence type="ECO:0000256" key="3">
    <source>
        <dbReference type="ARBA" id="ARBA00022729"/>
    </source>
</evidence>
<dbReference type="GO" id="GO:0006865">
    <property type="term" value="P:amino acid transport"/>
    <property type="evidence" value="ECO:0007669"/>
    <property type="project" value="TreeGrafter"/>
</dbReference>
<dbReference type="GO" id="GO:0005576">
    <property type="term" value="C:extracellular region"/>
    <property type="evidence" value="ECO:0007669"/>
    <property type="project" value="TreeGrafter"/>
</dbReference>
<dbReference type="InParanoid" id="U5DIL9"/>
<keyword evidence="2" id="KW-0813">Transport</keyword>
<dbReference type="EMBL" id="ASSJ01000076">
    <property type="protein sequence ID" value="ERN40439.1"/>
    <property type="molecule type" value="Genomic_DNA"/>
</dbReference>
<dbReference type="NCBIfam" id="TIGR04262">
    <property type="entry name" value="orph_peri_GRRM"/>
    <property type="match status" value="1"/>
</dbReference>
<feature type="domain" description="Solute-binding protein family 3/N-terminal" evidence="5">
    <location>
        <begin position="37"/>
        <end position="270"/>
    </location>
</feature>
<evidence type="ECO:0000313" key="6">
    <source>
        <dbReference type="EMBL" id="ERN40439.1"/>
    </source>
</evidence>
<dbReference type="PANTHER" id="PTHR30085:SF6">
    <property type="entry name" value="ABC TRANSPORTER GLUTAMINE-BINDING PROTEIN GLNH"/>
    <property type="match status" value="1"/>
</dbReference>
<dbReference type="InterPro" id="IPR001638">
    <property type="entry name" value="Solute-binding_3/MltF_N"/>
</dbReference>
<evidence type="ECO:0000256" key="1">
    <source>
        <dbReference type="ARBA" id="ARBA00010333"/>
    </source>
</evidence>
<dbReference type="RefSeq" id="WP_022608585.1">
    <property type="nucleotide sequence ID" value="NZ_ASSJ01000076.1"/>
</dbReference>
<dbReference type="InterPro" id="IPR026358">
    <property type="entry name" value="Orph_peri_GRRM"/>
</dbReference>
<feature type="chain" id="PRO_5004658856" evidence="4">
    <location>
        <begin position="26"/>
        <end position="308"/>
    </location>
</feature>
<dbReference type="PANTHER" id="PTHR30085">
    <property type="entry name" value="AMINO ACID ABC TRANSPORTER PERMEASE"/>
    <property type="match status" value="1"/>
</dbReference>
<comment type="caution">
    <text evidence="6">The sequence shown here is derived from an EMBL/GenBank/DDBJ whole genome shotgun (WGS) entry which is preliminary data.</text>
</comment>
<keyword evidence="7" id="KW-1185">Reference proteome</keyword>
<accession>U5DIL9</accession>
<protein>
    <submittedName>
        <fullName evidence="6">ABC-type amino acid transport/signal transduction system, periplasmic component</fullName>
    </submittedName>
</protein>
<dbReference type="Proteomes" id="UP000016960">
    <property type="component" value="Unassembled WGS sequence"/>
</dbReference>
<dbReference type="OrthoDB" id="9777941at2"/>
<keyword evidence="3 4" id="KW-0732">Signal</keyword>
<organism evidence="6 7">
    <name type="scientific">Rubidibacter lacunae KORDI 51-2</name>
    <dbReference type="NCBI Taxonomy" id="582515"/>
    <lineage>
        <taxon>Bacteria</taxon>
        <taxon>Bacillati</taxon>
        <taxon>Cyanobacteriota</taxon>
        <taxon>Cyanophyceae</taxon>
        <taxon>Oscillatoriophycideae</taxon>
        <taxon>Chroococcales</taxon>
        <taxon>Aphanothecaceae</taxon>
        <taxon>Rubidibacter</taxon>
    </lineage>
</organism>
<dbReference type="Gene3D" id="3.40.190.10">
    <property type="entry name" value="Periplasmic binding protein-like II"/>
    <property type="match status" value="2"/>
</dbReference>
<feature type="signal peptide" evidence="4">
    <location>
        <begin position="1"/>
        <end position="25"/>
    </location>
</feature>
<evidence type="ECO:0000313" key="7">
    <source>
        <dbReference type="Proteomes" id="UP000016960"/>
    </source>
</evidence>